<evidence type="ECO:0008006" key="3">
    <source>
        <dbReference type="Google" id="ProtNLM"/>
    </source>
</evidence>
<organism evidence="2">
    <name type="scientific">hydrothermal vent metagenome</name>
    <dbReference type="NCBI Taxonomy" id="652676"/>
    <lineage>
        <taxon>unclassified sequences</taxon>
        <taxon>metagenomes</taxon>
        <taxon>ecological metagenomes</taxon>
    </lineage>
</organism>
<reference evidence="2" key="1">
    <citation type="submission" date="2018-06" db="EMBL/GenBank/DDBJ databases">
        <authorList>
            <person name="Zhirakovskaya E."/>
        </authorList>
    </citation>
    <scope>NUCLEOTIDE SEQUENCE</scope>
</reference>
<dbReference type="EMBL" id="UOFG01000129">
    <property type="protein sequence ID" value="VAW60700.1"/>
    <property type="molecule type" value="Genomic_DNA"/>
</dbReference>
<keyword evidence="1" id="KW-0175">Coiled coil</keyword>
<dbReference type="AlphaFoldDB" id="A0A3B0X817"/>
<protein>
    <recommendedName>
        <fullName evidence="3">Flagellar protein FliT</fullName>
    </recommendedName>
</protein>
<gene>
    <name evidence="2" type="ORF">MNBD_GAMMA11-1844</name>
</gene>
<dbReference type="Pfam" id="PF18982">
    <property type="entry name" value="JetA"/>
    <property type="match status" value="1"/>
</dbReference>
<evidence type="ECO:0000256" key="1">
    <source>
        <dbReference type="SAM" id="Coils"/>
    </source>
</evidence>
<proteinExistence type="predicted"/>
<name>A0A3B0X817_9ZZZZ</name>
<dbReference type="InterPro" id="IPR043773">
    <property type="entry name" value="JetA"/>
</dbReference>
<sequence>MFFTEQKKHFFRPFSGKYREQVMECLKTLHARLYGDQADYSRAFTQEQLLETFQEAIARAPVLDEDDENEFCAPSRNEREQANWVRNTLLENGWLEKHADETTLQSTYAFSRVGRLFTQPMVEMDGRGFRTRHRNTRNTRNALQSFLERGEVYDLLDAYEASARIISDFSDVIAELDERKRQLIKDVEAQQLIQQASDEFFDFMEQRFMPDLAIRLSADSVEKHREEIQQLIAKARRKHNAFKAQAEGELRKMAPELLSTKNTSIYMRILDGIDSRMHKASESMLPALRQALLSFTRRADIIIRQLSYSSYGDQGGLPALCQSLSEMSTPEKQEKLQAMGDAMSGLSMGFVDPATLQLNNTMRRRMVNTKVENQQPLDQAARKALFIQQVLEKAFQVNNQEQVQFIMNALQNGHRIRSQHLPVNNARELLMSAHAIEIAAAGNDSSEFEFRVHYNKQTISTEYYRQTDEFIIELVEKQTEAIKQNAN</sequence>
<accession>A0A3B0X817</accession>
<feature type="coiled-coil region" evidence="1">
    <location>
        <begin position="218"/>
        <end position="245"/>
    </location>
</feature>
<evidence type="ECO:0000313" key="2">
    <source>
        <dbReference type="EMBL" id="VAW60700.1"/>
    </source>
</evidence>